<dbReference type="Proteomes" id="UP000255061">
    <property type="component" value="Unassembled WGS sequence"/>
</dbReference>
<dbReference type="RefSeq" id="WP_115407006.1">
    <property type="nucleotide sequence ID" value="NZ_UGYV01000001.1"/>
</dbReference>
<dbReference type="PROSITE" id="PS51257">
    <property type="entry name" value="PROKAR_LIPOPROTEIN"/>
    <property type="match status" value="1"/>
</dbReference>
<evidence type="ECO:0008006" key="3">
    <source>
        <dbReference type="Google" id="ProtNLM"/>
    </source>
</evidence>
<accession>A0A380B837</accession>
<dbReference type="EMBL" id="UGYV01000001">
    <property type="protein sequence ID" value="SUI93611.1"/>
    <property type="molecule type" value="Genomic_DNA"/>
</dbReference>
<sequence>MKHNFLILIGVFLVLSGCATFSPPWKDYFFNEYKSEPIRSYELDREYKVSVGDVIVSAFKGTMEKFYEPLFKDTIIWRGRTISHFDNGSENGKWIPKYIYDGDDGDYILTSENFHNGVIGIIVKDNGSIPDSPILRLDKKGSVERFPIMNAPESGLLFRKVVQLKDSKGNFKFELLYTGKENNIINIVYREYVNDLARNSFYQNLTYDLSESNIIKFKSIEIEILNSSNSELSFKIINDGNLKWVP</sequence>
<reference evidence="1 2" key="1">
    <citation type="submission" date="2018-06" db="EMBL/GenBank/DDBJ databases">
        <authorList>
            <consortium name="Pathogen Informatics"/>
            <person name="Doyle S."/>
        </authorList>
    </citation>
    <scope>NUCLEOTIDE SEQUENCE [LARGE SCALE GENOMIC DNA]</scope>
    <source>
        <strain evidence="1 2">NCTC10736</strain>
    </source>
</reference>
<protein>
    <recommendedName>
        <fullName evidence="3">Lipoprotein</fullName>
    </recommendedName>
</protein>
<organism evidence="1 2">
    <name type="scientific">Shewanella morhuae</name>
    <dbReference type="NCBI Taxonomy" id="365591"/>
    <lineage>
        <taxon>Bacteria</taxon>
        <taxon>Pseudomonadati</taxon>
        <taxon>Pseudomonadota</taxon>
        <taxon>Gammaproteobacteria</taxon>
        <taxon>Alteromonadales</taxon>
        <taxon>Shewanellaceae</taxon>
        <taxon>Shewanella</taxon>
    </lineage>
</organism>
<proteinExistence type="predicted"/>
<evidence type="ECO:0000313" key="1">
    <source>
        <dbReference type="EMBL" id="SUI93611.1"/>
    </source>
</evidence>
<dbReference type="AlphaFoldDB" id="A0A380B837"/>
<gene>
    <name evidence="1" type="ORF">NCTC10736_03760</name>
</gene>
<name>A0A380B837_9GAMM</name>
<evidence type="ECO:0000313" key="2">
    <source>
        <dbReference type="Proteomes" id="UP000255061"/>
    </source>
</evidence>